<proteinExistence type="predicted"/>
<dbReference type="Proteomes" id="UP000814128">
    <property type="component" value="Unassembled WGS sequence"/>
</dbReference>
<organism evidence="1 2">
    <name type="scientific">Vararia minispora EC-137</name>
    <dbReference type="NCBI Taxonomy" id="1314806"/>
    <lineage>
        <taxon>Eukaryota</taxon>
        <taxon>Fungi</taxon>
        <taxon>Dikarya</taxon>
        <taxon>Basidiomycota</taxon>
        <taxon>Agaricomycotina</taxon>
        <taxon>Agaricomycetes</taxon>
        <taxon>Russulales</taxon>
        <taxon>Lachnocladiaceae</taxon>
        <taxon>Vararia</taxon>
    </lineage>
</organism>
<gene>
    <name evidence="1" type="ORF">K488DRAFT_77698</name>
</gene>
<sequence length="218" mass="25753">MTFRPTDIYESIHWNMIQAHKTFERGYDVIASHLDSPPKDDLYNFLGYCDAWASSIEQHHDAEEATMFPVLRQKMDISLEEEQHTILHEFLLRFIEVTRRGQKDPPSFDAAVAKRMLEEAKENLFAHLEDEVNHLEADKLRAAGFEEEELRMMIRELVQYSKTHGNKYIILPYMRCHTPPEYKASYPGLPWFVSNVITPWFLAPWYSGYWKYAPYSIS</sequence>
<reference evidence="1" key="1">
    <citation type="submission" date="2021-02" db="EMBL/GenBank/DDBJ databases">
        <authorList>
            <consortium name="DOE Joint Genome Institute"/>
            <person name="Ahrendt S."/>
            <person name="Looney B.P."/>
            <person name="Miyauchi S."/>
            <person name="Morin E."/>
            <person name="Drula E."/>
            <person name="Courty P.E."/>
            <person name="Chicoki N."/>
            <person name="Fauchery L."/>
            <person name="Kohler A."/>
            <person name="Kuo A."/>
            <person name="Labutti K."/>
            <person name="Pangilinan J."/>
            <person name="Lipzen A."/>
            <person name="Riley R."/>
            <person name="Andreopoulos W."/>
            <person name="He G."/>
            <person name="Johnson J."/>
            <person name="Barry K.W."/>
            <person name="Grigoriev I.V."/>
            <person name="Nagy L."/>
            <person name="Hibbett D."/>
            <person name="Henrissat B."/>
            <person name="Matheny P.B."/>
            <person name="Labbe J."/>
            <person name="Martin F."/>
        </authorList>
    </citation>
    <scope>NUCLEOTIDE SEQUENCE</scope>
    <source>
        <strain evidence="1">EC-137</strain>
    </source>
</reference>
<keyword evidence="2" id="KW-1185">Reference proteome</keyword>
<name>A0ACB8QP89_9AGAM</name>
<comment type="caution">
    <text evidence="1">The sequence shown here is derived from an EMBL/GenBank/DDBJ whole genome shotgun (WGS) entry which is preliminary data.</text>
</comment>
<protein>
    <submittedName>
        <fullName evidence="1">Uncharacterized protein</fullName>
    </submittedName>
</protein>
<evidence type="ECO:0000313" key="1">
    <source>
        <dbReference type="EMBL" id="KAI0033694.1"/>
    </source>
</evidence>
<reference evidence="1" key="2">
    <citation type="journal article" date="2022" name="New Phytol.">
        <title>Evolutionary transition to the ectomycorrhizal habit in the genomes of a hyperdiverse lineage of mushroom-forming fungi.</title>
        <authorList>
            <person name="Looney B."/>
            <person name="Miyauchi S."/>
            <person name="Morin E."/>
            <person name="Drula E."/>
            <person name="Courty P.E."/>
            <person name="Kohler A."/>
            <person name="Kuo A."/>
            <person name="LaButti K."/>
            <person name="Pangilinan J."/>
            <person name="Lipzen A."/>
            <person name="Riley R."/>
            <person name="Andreopoulos W."/>
            <person name="He G."/>
            <person name="Johnson J."/>
            <person name="Nolan M."/>
            <person name="Tritt A."/>
            <person name="Barry K.W."/>
            <person name="Grigoriev I.V."/>
            <person name="Nagy L.G."/>
            <person name="Hibbett D."/>
            <person name="Henrissat B."/>
            <person name="Matheny P.B."/>
            <person name="Labbe J."/>
            <person name="Martin F.M."/>
        </authorList>
    </citation>
    <scope>NUCLEOTIDE SEQUENCE</scope>
    <source>
        <strain evidence="1">EC-137</strain>
    </source>
</reference>
<evidence type="ECO:0000313" key="2">
    <source>
        <dbReference type="Proteomes" id="UP000814128"/>
    </source>
</evidence>
<accession>A0ACB8QP89</accession>
<dbReference type="EMBL" id="MU273513">
    <property type="protein sequence ID" value="KAI0033694.1"/>
    <property type="molecule type" value="Genomic_DNA"/>
</dbReference>